<dbReference type="PANTHER" id="PTHR30085">
    <property type="entry name" value="AMINO ACID ABC TRANSPORTER PERMEASE"/>
    <property type="match status" value="1"/>
</dbReference>
<keyword evidence="2" id="KW-0813">Transport</keyword>
<dbReference type="GO" id="GO:0005576">
    <property type="term" value="C:extracellular region"/>
    <property type="evidence" value="ECO:0007669"/>
    <property type="project" value="TreeGrafter"/>
</dbReference>
<dbReference type="SUPFAM" id="SSF53850">
    <property type="entry name" value="Periplasmic binding protein-like II"/>
    <property type="match status" value="1"/>
</dbReference>
<dbReference type="Gene3D" id="3.40.190.10">
    <property type="entry name" value="Periplasmic binding protein-like II"/>
    <property type="match status" value="2"/>
</dbReference>
<feature type="domain" description="Solute-binding protein family 3/N-terminal" evidence="6">
    <location>
        <begin position="50"/>
        <end position="271"/>
    </location>
</feature>
<dbReference type="HOGENOM" id="CLU_019602_18_4_4"/>
<dbReference type="AlphaFoldDB" id="F8GUP0"/>
<dbReference type="InterPro" id="IPR001638">
    <property type="entry name" value="Solute-binding_3/MltF_N"/>
</dbReference>
<evidence type="ECO:0000256" key="5">
    <source>
        <dbReference type="SAM" id="SignalP"/>
    </source>
</evidence>
<feature type="chain" id="PRO_5003371782" evidence="5">
    <location>
        <begin position="33"/>
        <end position="287"/>
    </location>
</feature>
<organism evidence="7 8">
    <name type="scientific">Cupriavidus necator (strain ATCC 43291 / DSM 13513 / CCUG 52238 / LMG 8453 / N-1)</name>
    <name type="common">Ralstonia eutropha</name>
    <dbReference type="NCBI Taxonomy" id="1042878"/>
    <lineage>
        <taxon>Bacteria</taxon>
        <taxon>Pseudomonadati</taxon>
        <taxon>Pseudomonadota</taxon>
        <taxon>Betaproteobacteria</taxon>
        <taxon>Burkholderiales</taxon>
        <taxon>Burkholderiaceae</taxon>
        <taxon>Cupriavidus</taxon>
    </lineage>
</organism>
<evidence type="ECO:0000313" key="7">
    <source>
        <dbReference type="EMBL" id="AEI82444.1"/>
    </source>
</evidence>
<evidence type="ECO:0000259" key="6">
    <source>
        <dbReference type="SMART" id="SM00062"/>
    </source>
</evidence>
<dbReference type="GO" id="GO:0006865">
    <property type="term" value="P:amino acid transport"/>
    <property type="evidence" value="ECO:0007669"/>
    <property type="project" value="TreeGrafter"/>
</dbReference>
<dbReference type="InterPro" id="IPR018313">
    <property type="entry name" value="SBP_3_CS"/>
</dbReference>
<comment type="similarity">
    <text evidence="1 4">Belongs to the bacterial solute-binding protein 3 family.</text>
</comment>
<name>F8GUP0_CUPNN</name>
<evidence type="ECO:0000256" key="4">
    <source>
        <dbReference type="RuleBase" id="RU003744"/>
    </source>
</evidence>
<dbReference type="Pfam" id="PF00497">
    <property type="entry name" value="SBP_bac_3"/>
    <property type="match status" value="1"/>
</dbReference>
<keyword evidence="3 5" id="KW-0732">Signal</keyword>
<dbReference type="EMBL" id="CP002879">
    <property type="protein sequence ID" value="AEI82444.1"/>
    <property type="molecule type" value="Genomic_DNA"/>
</dbReference>
<sequence>MKARRTSPSKRHMATMKLFKLLSFLTVATVSAGVSAAHADQLADVKAKGVLTCGVVGTLEPFAYQDPTTRDVVGYDIDFCKAVAKHMGLKPELKAVSLEARIPELTQGRVDLLAAVLGYNPARAEQIAFSKVYFVSNQSIAAKKGVFKQRDDLASKRVATIKGSSNIPLMQREIPTATVVSYDDAPSAFTALAQGKVDGYVLSESLLRRFIAKLGANSNVEVLTPPVGREKWGLGLRKGEPAFQKAVNDALDAMEKSGESQQIFDKWMGPNTIYQMRRDFKAELISG</sequence>
<dbReference type="PANTHER" id="PTHR30085:SF6">
    <property type="entry name" value="ABC TRANSPORTER GLUTAMINE-BINDING PROTEIN GLNH"/>
    <property type="match status" value="1"/>
</dbReference>
<dbReference type="PROSITE" id="PS01039">
    <property type="entry name" value="SBP_BACTERIAL_3"/>
    <property type="match status" value="1"/>
</dbReference>
<reference evidence="7 8" key="1">
    <citation type="journal article" date="2011" name="J. Bacteriol.">
        <title>Complete genome sequence of the type strain Cupriavidus necator N-1.</title>
        <authorList>
            <person name="Poehlein A."/>
            <person name="Kusian B."/>
            <person name="Friedrich B."/>
            <person name="Daniel R."/>
            <person name="Bowien B."/>
        </authorList>
    </citation>
    <scope>NUCLEOTIDE SEQUENCE [LARGE SCALE GENOMIC DNA]</scope>
    <source>
        <strain evidence="8">ATCC 43291 / DSM 13513 / CCUG 52238 / LMG 8453 / N-1</strain>
        <plasmid evidence="7 8">pBB1</plasmid>
    </source>
</reference>
<dbReference type="SMART" id="SM00062">
    <property type="entry name" value="PBPb"/>
    <property type="match status" value="1"/>
</dbReference>
<feature type="signal peptide" evidence="5">
    <location>
        <begin position="1"/>
        <end position="32"/>
    </location>
</feature>
<proteinExistence type="inferred from homology"/>
<dbReference type="GO" id="GO:0030288">
    <property type="term" value="C:outer membrane-bounded periplasmic space"/>
    <property type="evidence" value="ECO:0007669"/>
    <property type="project" value="TreeGrafter"/>
</dbReference>
<gene>
    <name evidence="7" type="primary">glnH</name>
    <name evidence="7" type="ordered locus">CNE_BB1p10360</name>
</gene>
<dbReference type="CDD" id="cd13689">
    <property type="entry name" value="PBP2_BsGlnH"/>
    <property type="match status" value="1"/>
</dbReference>
<evidence type="ECO:0000256" key="1">
    <source>
        <dbReference type="ARBA" id="ARBA00010333"/>
    </source>
</evidence>
<evidence type="ECO:0000256" key="3">
    <source>
        <dbReference type="ARBA" id="ARBA00022729"/>
    </source>
</evidence>
<evidence type="ECO:0000313" key="8">
    <source>
        <dbReference type="Proteomes" id="UP000006798"/>
    </source>
</evidence>
<geneLocation type="plasmid" evidence="7 8">
    <name>pBB1</name>
</geneLocation>
<dbReference type="KEGG" id="cnc:CNE_BB1p10360"/>
<protein>
    <submittedName>
        <fullName evidence="7">Glutamine ABC transport system substrate binding protein GlnH</fullName>
    </submittedName>
</protein>
<accession>F8GUP0</accession>
<evidence type="ECO:0000256" key="2">
    <source>
        <dbReference type="ARBA" id="ARBA00022448"/>
    </source>
</evidence>
<keyword evidence="7" id="KW-0614">Plasmid</keyword>
<dbReference type="Proteomes" id="UP000006798">
    <property type="component" value="Plasmid pBB1"/>
</dbReference>
<dbReference type="InterPro" id="IPR051455">
    <property type="entry name" value="Bact_solute-bind_prot3"/>
</dbReference>